<evidence type="ECO:0000313" key="11">
    <source>
        <dbReference type="EMBL" id="VEL06841.1"/>
    </source>
</evidence>
<comment type="catalytic activity">
    <reaction evidence="1">
        <text>AMP + ATP = 2 ADP</text>
        <dbReference type="Rhea" id="RHEA:12973"/>
        <dbReference type="ChEBI" id="CHEBI:30616"/>
        <dbReference type="ChEBI" id="CHEBI:456215"/>
        <dbReference type="ChEBI" id="CHEBI:456216"/>
        <dbReference type="EC" id="2.7.4.3"/>
    </reaction>
</comment>
<dbReference type="InterPro" id="IPR027417">
    <property type="entry name" value="P-loop_NTPase"/>
</dbReference>
<gene>
    <name evidence="11" type="ORF">PXEA_LOCUS281</name>
</gene>
<comment type="caution">
    <text evidence="11">The sequence shown here is derived from an EMBL/GenBank/DDBJ whole genome shotgun (WGS) entry which is preliminary data.</text>
</comment>
<dbReference type="PANTHER" id="PTHR12595">
    <property type="entry name" value="POS9-ACTIVATING FACTOR FAP7-RELATED"/>
    <property type="match status" value="1"/>
</dbReference>
<comment type="subcellular location">
    <subcellularLocation>
        <location evidence="2">Nucleus</location>
    </subcellularLocation>
</comment>
<dbReference type="OrthoDB" id="10251185at2759"/>
<dbReference type="Proteomes" id="UP000784294">
    <property type="component" value="Unassembled WGS sequence"/>
</dbReference>
<evidence type="ECO:0000256" key="8">
    <source>
        <dbReference type="ARBA" id="ARBA00022777"/>
    </source>
</evidence>
<evidence type="ECO:0000256" key="6">
    <source>
        <dbReference type="ARBA" id="ARBA00022679"/>
    </source>
</evidence>
<keyword evidence="5" id="KW-0698">rRNA processing</keyword>
<evidence type="ECO:0000313" key="12">
    <source>
        <dbReference type="Proteomes" id="UP000784294"/>
    </source>
</evidence>
<evidence type="ECO:0000256" key="4">
    <source>
        <dbReference type="ARBA" id="ARBA00022517"/>
    </source>
</evidence>
<protein>
    <recommendedName>
        <fullName evidence="13">Dual activity adenylate kinase/ATPase</fullName>
    </recommendedName>
</protein>
<evidence type="ECO:0000256" key="1">
    <source>
        <dbReference type="ARBA" id="ARBA00000582"/>
    </source>
</evidence>
<dbReference type="InterPro" id="IPR020618">
    <property type="entry name" value="Adenyl_kinase_AK6"/>
</dbReference>
<dbReference type="GO" id="GO:0006364">
    <property type="term" value="P:rRNA processing"/>
    <property type="evidence" value="ECO:0007669"/>
    <property type="project" value="UniProtKB-KW"/>
</dbReference>
<dbReference type="PANTHER" id="PTHR12595:SF0">
    <property type="entry name" value="ADENYLATE KINASE ISOENZYME 6"/>
    <property type="match status" value="1"/>
</dbReference>
<reference evidence="11" key="1">
    <citation type="submission" date="2018-11" db="EMBL/GenBank/DDBJ databases">
        <authorList>
            <consortium name="Pathogen Informatics"/>
        </authorList>
    </citation>
    <scope>NUCLEOTIDE SEQUENCE</scope>
</reference>
<dbReference type="GO" id="GO:0005634">
    <property type="term" value="C:nucleus"/>
    <property type="evidence" value="ECO:0007669"/>
    <property type="project" value="UniProtKB-SubCell"/>
</dbReference>
<evidence type="ECO:0000256" key="5">
    <source>
        <dbReference type="ARBA" id="ARBA00022552"/>
    </source>
</evidence>
<keyword evidence="4" id="KW-0690">Ribosome biogenesis</keyword>
<accession>A0A3S5CGM7</accession>
<keyword evidence="3" id="KW-0963">Cytoplasm</keyword>
<evidence type="ECO:0000256" key="10">
    <source>
        <dbReference type="ARBA" id="ARBA00023242"/>
    </source>
</evidence>
<dbReference type="Gene3D" id="3.40.50.300">
    <property type="entry name" value="P-loop containing nucleotide triphosphate hydrolases"/>
    <property type="match status" value="1"/>
</dbReference>
<evidence type="ECO:0000256" key="3">
    <source>
        <dbReference type="ARBA" id="ARBA00022490"/>
    </source>
</evidence>
<sequence>MSKRKEPNILITGTPGTGKSTLASEVSRRTSLNFLSVNDVAAEFELYDGYDDQNECYILDDDRVIDQMEPQMYSGGQIVEYHSCDYFPERWFDAVFVLRTSNEFLYPRLKQRNYSDKKIADLIHCEIVQVSIFHYLLVNS</sequence>
<dbReference type="SUPFAM" id="SSF52540">
    <property type="entry name" value="P-loop containing nucleoside triphosphate hydrolases"/>
    <property type="match status" value="1"/>
</dbReference>
<dbReference type="Pfam" id="PF13238">
    <property type="entry name" value="AAA_18"/>
    <property type="match status" value="1"/>
</dbReference>
<name>A0A3S5CGM7_9PLAT</name>
<keyword evidence="7" id="KW-0547">Nucleotide-binding</keyword>
<organism evidence="11 12">
    <name type="scientific">Protopolystoma xenopodis</name>
    <dbReference type="NCBI Taxonomy" id="117903"/>
    <lineage>
        <taxon>Eukaryota</taxon>
        <taxon>Metazoa</taxon>
        <taxon>Spiralia</taxon>
        <taxon>Lophotrochozoa</taxon>
        <taxon>Platyhelminthes</taxon>
        <taxon>Monogenea</taxon>
        <taxon>Polyopisthocotylea</taxon>
        <taxon>Polystomatidea</taxon>
        <taxon>Polystomatidae</taxon>
        <taxon>Protopolystoma</taxon>
    </lineage>
</organism>
<keyword evidence="8" id="KW-0418">Kinase</keyword>
<keyword evidence="9" id="KW-0067">ATP-binding</keyword>
<evidence type="ECO:0000256" key="7">
    <source>
        <dbReference type="ARBA" id="ARBA00022741"/>
    </source>
</evidence>
<dbReference type="AlphaFoldDB" id="A0A3S5CGM7"/>
<dbReference type="FunFam" id="3.40.50.300:FF:000372">
    <property type="entry name" value="Adenylate kinase isoenzyme 6 homolog"/>
    <property type="match status" value="1"/>
</dbReference>
<keyword evidence="10" id="KW-0539">Nucleus</keyword>
<proteinExistence type="predicted"/>
<evidence type="ECO:0000256" key="9">
    <source>
        <dbReference type="ARBA" id="ARBA00022840"/>
    </source>
</evidence>
<dbReference type="EMBL" id="CAAALY010000497">
    <property type="protein sequence ID" value="VEL06841.1"/>
    <property type="molecule type" value="Genomic_DNA"/>
</dbReference>
<dbReference type="GO" id="GO:0005524">
    <property type="term" value="F:ATP binding"/>
    <property type="evidence" value="ECO:0007669"/>
    <property type="project" value="UniProtKB-KW"/>
</dbReference>
<keyword evidence="6" id="KW-0808">Transferase</keyword>
<keyword evidence="12" id="KW-1185">Reference proteome</keyword>
<evidence type="ECO:0000256" key="2">
    <source>
        <dbReference type="ARBA" id="ARBA00004123"/>
    </source>
</evidence>
<dbReference type="GO" id="GO:0005737">
    <property type="term" value="C:cytoplasm"/>
    <property type="evidence" value="ECO:0007669"/>
    <property type="project" value="TreeGrafter"/>
</dbReference>
<dbReference type="GO" id="GO:0016887">
    <property type="term" value="F:ATP hydrolysis activity"/>
    <property type="evidence" value="ECO:0007669"/>
    <property type="project" value="InterPro"/>
</dbReference>
<dbReference type="GO" id="GO:0004017">
    <property type="term" value="F:AMP kinase activity"/>
    <property type="evidence" value="ECO:0007669"/>
    <property type="project" value="UniProtKB-EC"/>
</dbReference>
<evidence type="ECO:0008006" key="13">
    <source>
        <dbReference type="Google" id="ProtNLM"/>
    </source>
</evidence>